<feature type="compositionally biased region" description="Low complexity" evidence="1">
    <location>
        <begin position="451"/>
        <end position="462"/>
    </location>
</feature>
<sequence>MQRDDPTGHGPGGPAPVGPGADTVLAALAHRLRARSERQQLLTERLRSGELRPGALADLAELAAAARRGVRDGDHILVMAGAEVPDRGSGGGPVPLGQALSAAVAASEAASRTVVPPTPSLSLEPSVAPVFAQIMAELLAHATAATAPGERLEAHTRWGPDGGLVLELLSPRPVPTRTPLDDLDRMLSAGRPDGPVAPQEIGLYLAARLARAIGGRLGVRGSPGVASAPGPSPVAVLQLPPSVLAGGSRPGEDALSSSDEPAVTDESDVFGDSGSAGDEPTGLVPSAPSPSSPPGTSPGDPLSGPSDPEPSAPPWPPVPAADAGTNGAHPHTPIPNDPFSTEGAPNGSGPPGAVPNGPLSQIPYGSPAEQRETPSGPGVARLPVPPPPQEPQAPLAPPSSSPQEGSPLPPPGPPGPTGAGLHIPPGPRGPGGPGRPGQFSGPDQPGPQLSGPNQPGQNRHGPGQPGPQQPGSPQRGPNLPGPNQPGPVPPGAGPSGPNGVGPNRPGPGPIGPGGAGQNGTGPDRAGPGRDPLAPGPFPPEEPDAPPVTEALPVSGTTPPVELFGPFDSEVPVPVDDLDGTPIFAAVASAWFRDPNTTPNGAPAAPGTNGRRPSGEPTNWTTAGDAEFEAARSRAERVVEPPVTANGLPMRRPGQQMVPPARRNSPPPAPQAPAASERQPDRVRNRLASYQRGLREGRHRAAEENTGDLNGAAPHGRNGHAAG</sequence>
<feature type="compositionally biased region" description="Basic and acidic residues" evidence="1">
    <location>
        <begin position="628"/>
        <end position="638"/>
    </location>
</feature>
<feature type="compositionally biased region" description="Low complexity" evidence="1">
    <location>
        <begin position="222"/>
        <end position="236"/>
    </location>
</feature>
<keyword evidence="3" id="KW-1185">Reference proteome</keyword>
<proteinExistence type="predicted"/>
<feature type="compositionally biased region" description="Low complexity" evidence="1">
    <location>
        <begin position="594"/>
        <end position="609"/>
    </location>
</feature>
<evidence type="ECO:0000256" key="1">
    <source>
        <dbReference type="SAM" id="MobiDB-lite"/>
    </source>
</evidence>
<feature type="region of interest" description="Disordered" evidence="1">
    <location>
        <begin position="591"/>
        <end position="722"/>
    </location>
</feature>
<feature type="compositionally biased region" description="Pro residues" evidence="1">
    <location>
        <begin position="307"/>
        <end position="319"/>
    </location>
</feature>
<protein>
    <submittedName>
        <fullName evidence="2">Uncharacterized protein</fullName>
    </submittedName>
</protein>
<dbReference type="EMBL" id="SMFZ01000002">
    <property type="protein sequence ID" value="TCK22485.1"/>
    <property type="molecule type" value="Genomic_DNA"/>
</dbReference>
<dbReference type="AlphaFoldDB" id="A0A4R1HPA4"/>
<feature type="compositionally biased region" description="Pro residues" evidence="1">
    <location>
        <begin position="383"/>
        <end position="400"/>
    </location>
</feature>
<evidence type="ECO:0000313" key="2">
    <source>
        <dbReference type="EMBL" id="TCK22485.1"/>
    </source>
</evidence>
<comment type="caution">
    <text evidence="2">The sequence shown here is derived from an EMBL/GenBank/DDBJ whole genome shotgun (WGS) entry which is preliminary data.</text>
</comment>
<dbReference type="Proteomes" id="UP000295560">
    <property type="component" value="Unassembled WGS sequence"/>
</dbReference>
<feature type="compositionally biased region" description="Pro residues" evidence="1">
    <location>
        <begin position="287"/>
        <end position="296"/>
    </location>
</feature>
<organism evidence="2 3">
    <name type="scientific">Pseudonocardia endophytica</name>
    <dbReference type="NCBI Taxonomy" id="401976"/>
    <lineage>
        <taxon>Bacteria</taxon>
        <taxon>Bacillati</taxon>
        <taxon>Actinomycetota</taxon>
        <taxon>Actinomycetes</taxon>
        <taxon>Pseudonocardiales</taxon>
        <taxon>Pseudonocardiaceae</taxon>
        <taxon>Pseudonocardia</taxon>
    </lineage>
</organism>
<gene>
    <name evidence="2" type="ORF">EV378_6489</name>
</gene>
<accession>A0A4R1HPA4</accession>
<dbReference type="OrthoDB" id="3572765at2"/>
<feature type="compositionally biased region" description="Pro residues" evidence="1">
    <location>
        <begin position="479"/>
        <end position="492"/>
    </location>
</feature>
<feature type="compositionally biased region" description="Low complexity" evidence="1">
    <location>
        <begin position="297"/>
        <end position="306"/>
    </location>
</feature>
<evidence type="ECO:0000313" key="3">
    <source>
        <dbReference type="Proteomes" id="UP000295560"/>
    </source>
</evidence>
<feature type="compositionally biased region" description="Pro residues" evidence="1">
    <location>
        <begin position="407"/>
        <end position="416"/>
    </location>
</feature>
<reference evidence="2 3" key="1">
    <citation type="submission" date="2019-03" db="EMBL/GenBank/DDBJ databases">
        <title>Sequencing the genomes of 1000 actinobacteria strains.</title>
        <authorList>
            <person name="Klenk H.-P."/>
        </authorList>
    </citation>
    <scope>NUCLEOTIDE SEQUENCE [LARGE SCALE GENOMIC DNA]</scope>
    <source>
        <strain evidence="2 3">DSM 44969</strain>
    </source>
</reference>
<dbReference type="RefSeq" id="WP_132431384.1">
    <property type="nucleotide sequence ID" value="NZ_SMFZ01000002.1"/>
</dbReference>
<feature type="compositionally biased region" description="Basic and acidic residues" evidence="1">
    <location>
        <begin position="692"/>
        <end position="702"/>
    </location>
</feature>
<feature type="region of interest" description="Disordered" evidence="1">
    <location>
        <begin position="1"/>
        <end position="21"/>
    </location>
</feature>
<feature type="region of interest" description="Disordered" evidence="1">
    <location>
        <begin position="222"/>
        <end position="568"/>
    </location>
</feature>
<name>A0A4R1HPA4_PSEEN</name>